<feature type="region of interest" description="Disordered" evidence="1">
    <location>
        <begin position="259"/>
        <end position="316"/>
    </location>
</feature>
<dbReference type="Proteomes" id="UP001152797">
    <property type="component" value="Unassembled WGS sequence"/>
</dbReference>
<evidence type="ECO:0000256" key="1">
    <source>
        <dbReference type="SAM" id="MobiDB-lite"/>
    </source>
</evidence>
<dbReference type="EMBL" id="CAMXCT020003234">
    <property type="protein sequence ID" value="CAL1156612.1"/>
    <property type="molecule type" value="Genomic_DNA"/>
</dbReference>
<keyword evidence="5" id="KW-1185">Reference proteome</keyword>
<feature type="non-terminal residue" evidence="2">
    <location>
        <position position="316"/>
    </location>
</feature>
<proteinExistence type="predicted"/>
<evidence type="ECO:0000313" key="2">
    <source>
        <dbReference type="EMBL" id="CAI4003237.1"/>
    </source>
</evidence>
<protein>
    <submittedName>
        <fullName evidence="4">Diaminopimelate decarboxylase (DAP decarboxylase) (DAPDC)</fullName>
    </submittedName>
</protein>
<sequence length="316" mass="35200">MGSVRKAYRRRDIDIQTFNGLAWLSWLPCDVWQEWSKARLLQIQDLLNWELEKLTQVVAQFLPQHVAEKTLTHGLDKPLASLRANLKLDSFTPSSQMTLDFLHNARKAISRDAALVHERAEQQVICRQQSSIPKISQAIEETLEPSFDEGESIASREIPSPMDLNEISITRNSWRKKTPFIKASDLADLQSEYGSESSVTDPTTLQQGGPGMRLSKGSLQSSALHSSETEGMEVISTGETASAESGAQNPQLLQVITDQPSENASSPSSCREVKEGSLPSSMSPQMKRLQSGQESMIRSRRSSARLTRLQRLVHSQ</sequence>
<reference evidence="2" key="1">
    <citation type="submission" date="2022-10" db="EMBL/GenBank/DDBJ databases">
        <authorList>
            <person name="Chen Y."/>
            <person name="Dougan E. K."/>
            <person name="Chan C."/>
            <person name="Rhodes N."/>
            <person name="Thang M."/>
        </authorList>
    </citation>
    <scope>NUCLEOTIDE SEQUENCE</scope>
</reference>
<feature type="compositionally biased region" description="Polar residues" evidence="1">
    <location>
        <begin position="278"/>
        <end position="296"/>
    </location>
</feature>
<feature type="compositionally biased region" description="Polar residues" evidence="1">
    <location>
        <begin position="217"/>
        <end position="226"/>
    </location>
</feature>
<dbReference type="EMBL" id="CAMXCT030003234">
    <property type="protein sequence ID" value="CAL4790549.1"/>
    <property type="molecule type" value="Genomic_DNA"/>
</dbReference>
<name>A0A9P1GAJ5_9DINO</name>
<dbReference type="AlphaFoldDB" id="A0A9P1GAJ5"/>
<feature type="compositionally biased region" description="Polar residues" evidence="1">
    <location>
        <begin position="193"/>
        <end position="207"/>
    </location>
</feature>
<feature type="compositionally biased region" description="Polar residues" evidence="1">
    <location>
        <begin position="259"/>
        <end position="269"/>
    </location>
</feature>
<reference evidence="3" key="2">
    <citation type="submission" date="2024-04" db="EMBL/GenBank/DDBJ databases">
        <authorList>
            <person name="Chen Y."/>
            <person name="Shah S."/>
            <person name="Dougan E. K."/>
            <person name="Thang M."/>
            <person name="Chan C."/>
        </authorList>
    </citation>
    <scope>NUCLEOTIDE SEQUENCE [LARGE SCALE GENOMIC DNA]</scope>
</reference>
<evidence type="ECO:0000313" key="5">
    <source>
        <dbReference type="Proteomes" id="UP001152797"/>
    </source>
</evidence>
<evidence type="ECO:0000313" key="4">
    <source>
        <dbReference type="EMBL" id="CAL4790549.1"/>
    </source>
</evidence>
<dbReference type="EMBL" id="CAMXCT010003234">
    <property type="protein sequence ID" value="CAI4003237.1"/>
    <property type="molecule type" value="Genomic_DNA"/>
</dbReference>
<evidence type="ECO:0000313" key="3">
    <source>
        <dbReference type="EMBL" id="CAL1156612.1"/>
    </source>
</evidence>
<accession>A0A9P1GAJ5</accession>
<organism evidence="2">
    <name type="scientific">Cladocopium goreaui</name>
    <dbReference type="NCBI Taxonomy" id="2562237"/>
    <lineage>
        <taxon>Eukaryota</taxon>
        <taxon>Sar</taxon>
        <taxon>Alveolata</taxon>
        <taxon>Dinophyceae</taxon>
        <taxon>Suessiales</taxon>
        <taxon>Symbiodiniaceae</taxon>
        <taxon>Cladocopium</taxon>
    </lineage>
</organism>
<gene>
    <name evidence="2" type="ORF">C1SCF055_LOCUS29122</name>
</gene>
<feature type="region of interest" description="Disordered" evidence="1">
    <location>
        <begin position="193"/>
        <end position="234"/>
    </location>
</feature>
<comment type="caution">
    <text evidence="2">The sequence shown here is derived from an EMBL/GenBank/DDBJ whole genome shotgun (WGS) entry which is preliminary data.</text>
</comment>
<feature type="compositionally biased region" description="Low complexity" evidence="1">
    <location>
        <begin position="304"/>
        <end position="316"/>
    </location>
</feature>